<gene>
    <name evidence="4" type="ORF">TTHERM_00444380</name>
</gene>
<dbReference type="STRING" id="312017.I7LWX8"/>
<evidence type="ECO:0000259" key="3">
    <source>
        <dbReference type="PROSITE" id="PS50089"/>
    </source>
</evidence>
<dbReference type="HOGENOM" id="CLU_774990_0_0_1"/>
<dbReference type="InterPro" id="IPR013083">
    <property type="entry name" value="Znf_RING/FYVE/PHD"/>
</dbReference>
<evidence type="ECO:0000313" key="4">
    <source>
        <dbReference type="EMBL" id="EAS03055.1"/>
    </source>
</evidence>
<dbReference type="InterPro" id="IPR019734">
    <property type="entry name" value="TPR_rpt"/>
</dbReference>
<feature type="repeat" description="TPR" evidence="2">
    <location>
        <begin position="189"/>
        <end position="222"/>
    </location>
</feature>
<keyword evidence="1" id="KW-0863">Zinc-finger</keyword>
<dbReference type="KEGG" id="tet:TTHERM_00444380"/>
<dbReference type="GO" id="GO:0006511">
    <property type="term" value="P:ubiquitin-dependent protein catabolic process"/>
    <property type="evidence" value="ECO:0007669"/>
    <property type="project" value="TreeGrafter"/>
</dbReference>
<dbReference type="Gene3D" id="3.30.40.10">
    <property type="entry name" value="Zinc/RING finger domain, C3HC4 (zinc finger)"/>
    <property type="match status" value="1"/>
</dbReference>
<dbReference type="EMBL" id="GG662504">
    <property type="protein sequence ID" value="EAS03055.1"/>
    <property type="molecule type" value="Genomic_DNA"/>
</dbReference>
<dbReference type="GeneID" id="7826932"/>
<feature type="domain" description="RING-type" evidence="3">
    <location>
        <begin position="310"/>
        <end position="351"/>
    </location>
</feature>
<dbReference type="InterPro" id="IPR051826">
    <property type="entry name" value="E3_ubiquitin-ligase_domain"/>
</dbReference>
<keyword evidence="1" id="KW-0479">Metal-binding</keyword>
<keyword evidence="5" id="KW-1185">Reference proteome</keyword>
<proteinExistence type="predicted"/>
<accession>I7LWX8</accession>
<dbReference type="SMART" id="SM00028">
    <property type="entry name" value="TPR"/>
    <property type="match status" value="3"/>
</dbReference>
<dbReference type="AlphaFoldDB" id="I7LWX8"/>
<protein>
    <submittedName>
        <fullName evidence="4">Tetratricopeptide repeat protein</fullName>
    </submittedName>
</protein>
<dbReference type="SMART" id="SM00184">
    <property type="entry name" value="RING"/>
    <property type="match status" value="1"/>
</dbReference>
<sequence>MINNNNNNHNHNNNNQNQEKNINITNYQTNQQEIYNINLLQSQEKQTSIQFLQKEQNHFQTNSSLFDNQGQSFSQNCVTIEKGQDKILINQQDKCLQTKMNSLNQNNFQILGLVESSCSDQIDTGKEIGSDTLVPAQNQYEEDDTQICDLLLKAQEYKENQELEQAEKIYFDVLQLQKQKYGFTSYQVASTYKKLASMFQKAKDYDASLKYYNEALNICKNQGGQSHSSREATCLISMSNIFLLKENVEEAQQFVTRALHIYNTQVLEDEQMKPLLISQALRLKRKIDMHEKQKQYEERQIALSQEQTICSICLEDIQKNKRVRQLNCGHIFHIKCIAQWLSLNCKCPYCRDILPKPH</sequence>
<dbReference type="GO" id="GO:0061630">
    <property type="term" value="F:ubiquitin protein ligase activity"/>
    <property type="evidence" value="ECO:0007669"/>
    <property type="project" value="TreeGrafter"/>
</dbReference>
<dbReference type="InterPro" id="IPR011990">
    <property type="entry name" value="TPR-like_helical_dom_sf"/>
</dbReference>
<evidence type="ECO:0000256" key="1">
    <source>
        <dbReference type="PROSITE-ProRule" id="PRU00175"/>
    </source>
</evidence>
<dbReference type="PANTHER" id="PTHR22765:SF411">
    <property type="entry name" value="OS02G0248440 PROTEIN"/>
    <property type="match status" value="1"/>
</dbReference>
<dbReference type="Proteomes" id="UP000009168">
    <property type="component" value="Unassembled WGS sequence"/>
</dbReference>
<dbReference type="SUPFAM" id="SSF48452">
    <property type="entry name" value="TPR-like"/>
    <property type="match status" value="1"/>
</dbReference>
<name>I7LWX8_TETTS</name>
<dbReference type="Pfam" id="PF13424">
    <property type="entry name" value="TPR_12"/>
    <property type="match status" value="1"/>
</dbReference>
<dbReference type="OrthoDB" id="291601at2759"/>
<dbReference type="Pfam" id="PF13639">
    <property type="entry name" value="zf-RING_2"/>
    <property type="match status" value="1"/>
</dbReference>
<dbReference type="InParanoid" id="I7LWX8"/>
<organism evidence="4 5">
    <name type="scientific">Tetrahymena thermophila (strain SB210)</name>
    <dbReference type="NCBI Taxonomy" id="312017"/>
    <lineage>
        <taxon>Eukaryota</taxon>
        <taxon>Sar</taxon>
        <taxon>Alveolata</taxon>
        <taxon>Ciliophora</taxon>
        <taxon>Intramacronucleata</taxon>
        <taxon>Oligohymenophorea</taxon>
        <taxon>Hymenostomatida</taxon>
        <taxon>Tetrahymenina</taxon>
        <taxon>Tetrahymenidae</taxon>
        <taxon>Tetrahymena</taxon>
    </lineage>
</organism>
<dbReference type="PROSITE" id="PS50089">
    <property type="entry name" value="ZF_RING_2"/>
    <property type="match status" value="1"/>
</dbReference>
<dbReference type="eggNOG" id="KOG0827">
    <property type="taxonomic scope" value="Eukaryota"/>
</dbReference>
<dbReference type="GO" id="GO:0008270">
    <property type="term" value="F:zinc ion binding"/>
    <property type="evidence" value="ECO:0007669"/>
    <property type="project" value="UniProtKB-KW"/>
</dbReference>
<dbReference type="GO" id="GO:0005737">
    <property type="term" value="C:cytoplasm"/>
    <property type="evidence" value="ECO:0007669"/>
    <property type="project" value="UniProtKB-ARBA"/>
</dbReference>
<dbReference type="RefSeq" id="XP_001023300.1">
    <property type="nucleotide sequence ID" value="XM_001023300.3"/>
</dbReference>
<dbReference type="Gene3D" id="1.25.40.10">
    <property type="entry name" value="Tetratricopeptide repeat domain"/>
    <property type="match status" value="1"/>
</dbReference>
<dbReference type="SUPFAM" id="SSF57850">
    <property type="entry name" value="RING/U-box"/>
    <property type="match status" value="1"/>
</dbReference>
<dbReference type="PROSITE" id="PS50005">
    <property type="entry name" value="TPR"/>
    <property type="match status" value="1"/>
</dbReference>
<keyword evidence="2" id="KW-0802">TPR repeat</keyword>
<dbReference type="InterPro" id="IPR001841">
    <property type="entry name" value="Znf_RING"/>
</dbReference>
<evidence type="ECO:0000256" key="2">
    <source>
        <dbReference type="PROSITE-ProRule" id="PRU00339"/>
    </source>
</evidence>
<keyword evidence="1" id="KW-0862">Zinc</keyword>
<evidence type="ECO:0000313" key="5">
    <source>
        <dbReference type="Proteomes" id="UP000009168"/>
    </source>
</evidence>
<reference evidence="5" key="1">
    <citation type="journal article" date="2006" name="PLoS Biol.">
        <title>Macronuclear genome sequence of the ciliate Tetrahymena thermophila, a model eukaryote.</title>
        <authorList>
            <person name="Eisen J.A."/>
            <person name="Coyne R.S."/>
            <person name="Wu M."/>
            <person name="Wu D."/>
            <person name="Thiagarajan M."/>
            <person name="Wortman J.R."/>
            <person name="Badger J.H."/>
            <person name="Ren Q."/>
            <person name="Amedeo P."/>
            <person name="Jones K.M."/>
            <person name="Tallon L.J."/>
            <person name="Delcher A.L."/>
            <person name="Salzberg S.L."/>
            <person name="Silva J.C."/>
            <person name="Haas B.J."/>
            <person name="Majoros W.H."/>
            <person name="Farzad M."/>
            <person name="Carlton J.M."/>
            <person name="Smith R.K. Jr."/>
            <person name="Garg J."/>
            <person name="Pearlman R.E."/>
            <person name="Karrer K.M."/>
            <person name="Sun L."/>
            <person name="Manning G."/>
            <person name="Elde N.C."/>
            <person name="Turkewitz A.P."/>
            <person name="Asai D.J."/>
            <person name="Wilkes D.E."/>
            <person name="Wang Y."/>
            <person name="Cai H."/>
            <person name="Collins K."/>
            <person name="Stewart B.A."/>
            <person name="Lee S.R."/>
            <person name="Wilamowska K."/>
            <person name="Weinberg Z."/>
            <person name="Ruzzo W.L."/>
            <person name="Wloga D."/>
            <person name="Gaertig J."/>
            <person name="Frankel J."/>
            <person name="Tsao C.-C."/>
            <person name="Gorovsky M.A."/>
            <person name="Keeling P.J."/>
            <person name="Waller R.F."/>
            <person name="Patron N.J."/>
            <person name="Cherry J.M."/>
            <person name="Stover N.A."/>
            <person name="Krieger C.J."/>
            <person name="del Toro C."/>
            <person name="Ryder H.F."/>
            <person name="Williamson S.C."/>
            <person name="Barbeau R.A."/>
            <person name="Hamilton E.P."/>
            <person name="Orias E."/>
        </authorList>
    </citation>
    <scope>NUCLEOTIDE SEQUENCE [LARGE SCALE GENOMIC DNA]</scope>
    <source>
        <strain evidence="5">SB210</strain>
    </source>
</reference>
<dbReference type="PANTHER" id="PTHR22765">
    <property type="entry name" value="RING FINGER AND PROTEASE ASSOCIATED DOMAIN-CONTAINING"/>
    <property type="match status" value="1"/>
</dbReference>